<dbReference type="PANTHER" id="PTHR45833">
    <property type="entry name" value="METHIONINE SYNTHASE"/>
    <property type="match status" value="1"/>
</dbReference>
<feature type="binding site" evidence="18 19">
    <location>
        <position position="214"/>
    </location>
    <ligand>
        <name>Zn(2+)</name>
        <dbReference type="ChEBI" id="CHEBI:29105"/>
    </ligand>
</feature>
<keyword evidence="8" id="KW-0028">Amino-acid biosynthesis</keyword>
<dbReference type="KEGG" id="pef:A7E78_00045"/>
<comment type="cofactor">
    <cofactor evidence="18">
        <name>Zn(2+)</name>
        <dbReference type="ChEBI" id="CHEBI:29105"/>
    </cofactor>
    <text evidence="18">Binds 1 zinc ion per subunit.</text>
</comment>
<dbReference type="InterPro" id="IPR017226">
    <property type="entry name" value="BHMT-like"/>
</dbReference>
<evidence type="ECO:0000256" key="7">
    <source>
        <dbReference type="ARBA" id="ARBA00022603"/>
    </source>
</evidence>
<evidence type="ECO:0000256" key="6">
    <source>
        <dbReference type="ARBA" id="ARBA00013998"/>
    </source>
</evidence>
<evidence type="ECO:0000256" key="11">
    <source>
        <dbReference type="ARBA" id="ARBA00022691"/>
    </source>
</evidence>
<dbReference type="PANTHER" id="PTHR45833:SF1">
    <property type="entry name" value="METHIONINE SYNTHASE"/>
    <property type="match status" value="1"/>
</dbReference>
<keyword evidence="11" id="KW-0949">S-adenosyl-L-methionine</keyword>
<dbReference type="InterPro" id="IPR036589">
    <property type="entry name" value="HCY_dom_sf"/>
</dbReference>
<evidence type="ECO:0000256" key="15">
    <source>
        <dbReference type="ARBA" id="ARBA00023285"/>
    </source>
</evidence>
<dbReference type="GO" id="GO:0008705">
    <property type="term" value="F:methionine synthase activity"/>
    <property type="evidence" value="ECO:0007669"/>
    <property type="project" value="UniProtKB-EC"/>
</dbReference>
<keyword evidence="10 19" id="KW-0808">Transferase</keyword>
<keyword evidence="14" id="KW-0486">Methionine biosynthesis</keyword>
<organism evidence="21 22">
    <name type="scientific">Syntrophotalea acetylenivorans</name>
    <dbReference type="NCBI Taxonomy" id="1842532"/>
    <lineage>
        <taxon>Bacteria</taxon>
        <taxon>Pseudomonadati</taxon>
        <taxon>Thermodesulfobacteriota</taxon>
        <taxon>Desulfuromonadia</taxon>
        <taxon>Desulfuromonadales</taxon>
        <taxon>Syntrophotaleaceae</taxon>
        <taxon>Syntrophotalea</taxon>
    </lineage>
</organism>
<dbReference type="EMBL" id="CP015519">
    <property type="protein sequence ID" value="APG26398.1"/>
    <property type="molecule type" value="Genomic_DNA"/>
</dbReference>
<evidence type="ECO:0000256" key="17">
    <source>
        <dbReference type="ARBA" id="ARBA00031040"/>
    </source>
</evidence>
<evidence type="ECO:0000256" key="14">
    <source>
        <dbReference type="ARBA" id="ARBA00023167"/>
    </source>
</evidence>
<dbReference type="GO" id="GO:0032259">
    <property type="term" value="P:methylation"/>
    <property type="evidence" value="ECO:0007669"/>
    <property type="project" value="UniProtKB-KW"/>
</dbReference>
<dbReference type="InterPro" id="IPR003726">
    <property type="entry name" value="HCY_dom"/>
</dbReference>
<evidence type="ECO:0000256" key="1">
    <source>
        <dbReference type="ARBA" id="ARBA00001700"/>
    </source>
</evidence>
<evidence type="ECO:0000256" key="2">
    <source>
        <dbReference type="ARBA" id="ARBA00001956"/>
    </source>
</evidence>
<dbReference type="InterPro" id="IPR050554">
    <property type="entry name" value="Met_Synthase/Corrinoid"/>
</dbReference>
<evidence type="ECO:0000256" key="4">
    <source>
        <dbReference type="ARBA" id="ARBA00010398"/>
    </source>
</evidence>
<evidence type="ECO:0000313" key="21">
    <source>
        <dbReference type="EMBL" id="APG26398.1"/>
    </source>
</evidence>
<dbReference type="PROSITE" id="PS50970">
    <property type="entry name" value="HCY"/>
    <property type="match status" value="1"/>
</dbReference>
<dbReference type="Gene3D" id="3.20.20.330">
    <property type="entry name" value="Homocysteine-binding-like domain"/>
    <property type="match status" value="1"/>
</dbReference>
<dbReference type="AlphaFoldDB" id="A0A1L3GL60"/>
<name>A0A1L3GL60_9BACT</name>
<evidence type="ECO:0000256" key="8">
    <source>
        <dbReference type="ARBA" id="ARBA00022605"/>
    </source>
</evidence>
<sequence>MSISKEPVLIFDGACGTNIQEMDLPISAWDDYEGCNEYLNLSAPEAVVALHASFLDVGAMVVETNTFGASSVVLAEYGLEGRTEEINHAAVTHARTAIGSREGRYVVGSVGPTTKLPSLGHISVQDLTEACRQQMLALVDAGVDALMIETCQDLLQAKTAVVTALEVLEQTGKDLPVMVSVTMERQGTMLVGSDIGAICATLEPFPLFSLGLNCATGPTDMESHFRFLSHNWPGRISCMPNQGLPTVVDGKTCYPLSPDKFVQHMRHFIEREGVSMVGGCCGTTPEHIRRLVDACSSLAPCRREVIS</sequence>
<evidence type="ECO:0000256" key="13">
    <source>
        <dbReference type="ARBA" id="ARBA00022833"/>
    </source>
</evidence>
<keyword evidence="13 18" id="KW-0862">Zinc</keyword>
<dbReference type="FunFam" id="3.20.20.330:FF:000001">
    <property type="entry name" value="Methionine synthase"/>
    <property type="match status" value="1"/>
</dbReference>
<evidence type="ECO:0000259" key="20">
    <source>
        <dbReference type="PROSITE" id="PS50970"/>
    </source>
</evidence>
<comment type="function">
    <text evidence="16">Catalyzes the transfer of a methyl group from methyl-cobalamin to homocysteine, yielding enzyme-bound cob(I)alamin and methionine. Subsequently, remethylates the cofactor using methyltetrahydrofolate.</text>
</comment>
<evidence type="ECO:0000256" key="3">
    <source>
        <dbReference type="ARBA" id="ARBA00005178"/>
    </source>
</evidence>
<keyword evidence="9" id="KW-0846">Cobalamin</keyword>
<dbReference type="OrthoDB" id="9803687at2"/>
<keyword evidence="15" id="KW-0170">Cobalt</keyword>
<dbReference type="Pfam" id="PF02574">
    <property type="entry name" value="S-methyl_trans"/>
    <property type="match status" value="1"/>
</dbReference>
<dbReference type="GO" id="GO:0031419">
    <property type="term" value="F:cobalamin binding"/>
    <property type="evidence" value="ECO:0007669"/>
    <property type="project" value="UniProtKB-KW"/>
</dbReference>
<feature type="binding site" evidence="18 19">
    <location>
        <position position="281"/>
    </location>
    <ligand>
        <name>Zn(2+)</name>
        <dbReference type="ChEBI" id="CHEBI:29105"/>
    </ligand>
</feature>
<evidence type="ECO:0000256" key="18">
    <source>
        <dbReference type="PIRSR" id="PIRSR037505-2"/>
    </source>
</evidence>
<keyword evidence="22" id="KW-1185">Reference proteome</keyword>
<dbReference type="GO" id="GO:0046653">
    <property type="term" value="P:tetrahydrofolate metabolic process"/>
    <property type="evidence" value="ECO:0007669"/>
    <property type="project" value="TreeGrafter"/>
</dbReference>
<reference evidence="21 22" key="1">
    <citation type="journal article" date="2017" name="Genome Announc.">
        <title>Complete Genome Sequences of Two Acetylene-Fermenting Pelobacter acetylenicus Strains.</title>
        <authorList>
            <person name="Sutton J.M."/>
            <person name="Baesman S.M."/>
            <person name="Fierst J.L."/>
            <person name="Poret-Peterson A.T."/>
            <person name="Oremland R.S."/>
            <person name="Dunlap D.S."/>
            <person name="Akob D.M."/>
        </authorList>
    </citation>
    <scope>NUCLEOTIDE SEQUENCE [LARGE SCALE GENOMIC DNA]</scope>
    <source>
        <strain evidence="21 22">SFB93</strain>
    </source>
</reference>
<protein>
    <recommendedName>
        <fullName evidence="6">Methionine synthase</fullName>
        <ecNumber evidence="5">2.1.1.13</ecNumber>
    </recommendedName>
    <alternativeName>
        <fullName evidence="17">5-methyltetrahydrofolate--homocysteine methyltransferase</fullName>
    </alternativeName>
</protein>
<accession>A0A1L3GL60</accession>
<evidence type="ECO:0000256" key="16">
    <source>
        <dbReference type="ARBA" id="ARBA00025552"/>
    </source>
</evidence>
<evidence type="ECO:0000256" key="5">
    <source>
        <dbReference type="ARBA" id="ARBA00012032"/>
    </source>
</evidence>
<dbReference type="GO" id="GO:0050667">
    <property type="term" value="P:homocysteine metabolic process"/>
    <property type="evidence" value="ECO:0007669"/>
    <property type="project" value="TreeGrafter"/>
</dbReference>
<dbReference type="Proteomes" id="UP000182517">
    <property type="component" value="Chromosome"/>
</dbReference>
<dbReference type="SUPFAM" id="SSF82282">
    <property type="entry name" value="Homocysteine S-methyltransferase"/>
    <property type="match status" value="1"/>
</dbReference>
<comment type="cofactor">
    <cofactor evidence="2">
        <name>methylcob(III)alamin</name>
        <dbReference type="ChEBI" id="CHEBI:28115"/>
    </cofactor>
</comment>
<gene>
    <name evidence="21" type="ORF">A7E78_00045</name>
</gene>
<evidence type="ECO:0000256" key="10">
    <source>
        <dbReference type="ARBA" id="ARBA00022679"/>
    </source>
</evidence>
<keyword evidence="7 19" id="KW-0489">Methyltransferase</keyword>
<comment type="pathway">
    <text evidence="3">Amino-acid biosynthesis; L-methionine biosynthesis via de novo pathway; L-methionine from L-homocysteine (MetH route): step 1/1.</text>
</comment>
<evidence type="ECO:0000256" key="19">
    <source>
        <dbReference type="PROSITE-ProRule" id="PRU00333"/>
    </source>
</evidence>
<evidence type="ECO:0000256" key="12">
    <source>
        <dbReference type="ARBA" id="ARBA00022723"/>
    </source>
</evidence>
<dbReference type="RefSeq" id="WP_072282358.1">
    <property type="nucleotide sequence ID" value="NZ_CP015519.1"/>
</dbReference>
<feature type="domain" description="Hcy-binding" evidence="20">
    <location>
        <begin position="1"/>
        <end position="295"/>
    </location>
</feature>
<proteinExistence type="inferred from homology"/>
<dbReference type="GO" id="GO:0005829">
    <property type="term" value="C:cytosol"/>
    <property type="evidence" value="ECO:0007669"/>
    <property type="project" value="TreeGrafter"/>
</dbReference>
<dbReference type="STRING" id="1842532.A7E78_00045"/>
<feature type="binding site" evidence="18 19">
    <location>
        <position position="280"/>
    </location>
    <ligand>
        <name>Zn(2+)</name>
        <dbReference type="ChEBI" id="CHEBI:29105"/>
    </ligand>
</feature>
<evidence type="ECO:0000256" key="9">
    <source>
        <dbReference type="ARBA" id="ARBA00022628"/>
    </source>
</evidence>
<comment type="catalytic activity">
    <reaction evidence="1">
        <text>(6S)-5-methyl-5,6,7,8-tetrahydrofolate + L-homocysteine = (6S)-5,6,7,8-tetrahydrofolate + L-methionine</text>
        <dbReference type="Rhea" id="RHEA:11172"/>
        <dbReference type="ChEBI" id="CHEBI:18608"/>
        <dbReference type="ChEBI" id="CHEBI:57453"/>
        <dbReference type="ChEBI" id="CHEBI:57844"/>
        <dbReference type="ChEBI" id="CHEBI:58199"/>
        <dbReference type="EC" id="2.1.1.13"/>
    </reaction>
</comment>
<keyword evidence="12 18" id="KW-0479">Metal-binding</keyword>
<dbReference type="GO" id="GO:0008270">
    <property type="term" value="F:zinc ion binding"/>
    <property type="evidence" value="ECO:0007669"/>
    <property type="project" value="InterPro"/>
</dbReference>
<dbReference type="EC" id="2.1.1.13" evidence="5"/>
<evidence type="ECO:0000313" key="22">
    <source>
        <dbReference type="Proteomes" id="UP000182517"/>
    </source>
</evidence>
<comment type="similarity">
    <text evidence="4">Belongs to the vitamin-B12 dependent methionine synthase family.</text>
</comment>
<dbReference type="PIRSF" id="PIRSF037505">
    <property type="entry name" value="Betaine_HMT"/>
    <property type="match status" value="1"/>
</dbReference>